<evidence type="ECO:0000313" key="8">
    <source>
        <dbReference type="RefSeq" id="XP_028042440.1"/>
    </source>
</evidence>
<dbReference type="InterPro" id="IPR002919">
    <property type="entry name" value="TIL_dom"/>
</dbReference>
<evidence type="ECO:0000256" key="2">
    <source>
        <dbReference type="ARBA" id="ARBA00022690"/>
    </source>
</evidence>
<keyword evidence="5" id="KW-0732">Signal</keyword>
<dbReference type="Pfam" id="PF01826">
    <property type="entry name" value="TIL"/>
    <property type="match status" value="3"/>
</dbReference>
<dbReference type="OrthoDB" id="671595at2759"/>
<dbReference type="InterPro" id="IPR042178">
    <property type="entry name" value="Serpin_sf_1"/>
</dbReference>
<dbReference type="SUPFAM" id="SSF56574">
    <property type="entry name" value="Serpins"/>
    <property type="match status" value="1"/>
</dbReference>
<dbReference type="RefSeq" id="XP_028042440.1">
    <property type="nucleotide sequence ID" value="XM_028186639.1"/>
</dbReference>
<dbReference type="GO" id="GO:0004867">
    <property type="term" value="F:serine-type endopeptidase inhibitor activity"/>
    <property type="evidence" value="ECO:0007669"/>
    <property type="project" value="UniProtKB-KW"/>
</dbReference>
<dbReference type="SUPFAM" id="SSF57567">
    <property type="entry name" value="Serine protease inhibitors"/>
    <property type="match status" value="2"/>
</dbReference>
<keyword evidence="2" id="KW-0646">Protease inhibitor</keyword>
<dbReference type="CDD" id="cd19579">
    <property type="entry name" value="serpin1K-like"/>
    <property type="match status" value="1"/>
</dbReference>
<feature type="chain" id="PRO_5026980404" evidence="5">
    <location>
        <begin position="23"/>
        <end position="620"/>
    </location>
</feature>
<dbReference type="AlphaFoldDB" id="A0A6J2KK07"/>
<gene>
    <name evidence="8" type="primary">LOC114252132</name>
</gene>
<evidence type="ECO:0000256" key="1">
    <source>
        <dbReference type="ARBA" id="ARBA00009500"/>
    </source>
</evidence>
<dbReference type="PANTHER" id="PTHR11461">
    <property type="entry name" value="SERINE PROTEASE INHIBITOR, SERPIN"/>
    <property type="match status" value="1"/>
</dbReference>
<evidence type="ECO:0000256" key="3">
    <source>
        <dbReference type="ARBA" id="ARBA00022900"/>
    </source>
</evidence>
<dbReference type="SMART" id="SM00093">
    <property type="entry name" value="SERPIN"/>
    <property type="match status" value="1"/>
</dbReference>
<dbReference type="Pfam" id="PF00079">
    <property type="entry name" value="Serpin"/>
    <property type="match status" value="1"/>
</dbReference>
<dbReference type="Proteomes" id="UP000504629">
    <property type="component" value="Unplaced"/>
</dbReference>
<sequence>MLKTFLFVVCIANVLPAHSTEAKQLCGENEESSDCANCYDSPDCCVDPMDCIQGCICKVGYVRNDEGVCVRDDCDDSCNGDPNAVAGCGVNCNRHCSNIGKESQGCAAVCYEDGCDCKDGYYYDDNINKCVLPEDCTPTCGNDEVYNDCIQGYCQPKNCSEIGKPVACPRIDPKNCIKGCLCKENYVRADNGTCIPKTDCPSCGGDNNARSGCGLHCSKRCGDIGKKPRACAAVCYDNACDCKEGFYLNENTGKCVKPNQCPTTNSSGNVDQSLEKLRRGNMALVGQFLWELYKMNPGQSFVTSPVSVLIPYGQLALYAVGETLDQLLKFINLDNKDQIKEAFPALLTNYRSQSSVLLTVAVKCYGNINYPFTDQFKNDAVTYFDSEGENIDFKYAKEAADTINGWVANKTNNLIQNLVSEDLFSDDTRLVLVNGMYFLGNWQNQFNPNNTRDRDFYITPNKTKSIKTMYQENNFNYGENEILDAQILELFYKGGNSSLVILLPKKKDGLLQMLDKLRNSDELSNSIKSLRQEKVKCFLPKMDIETNIDIAELSQKLNVTKMFDPRSDDFEGILLNSDPVYVSAAIQKAKIIVDETGTEAAAATGKIIFMFSIGNQNNKI</sequence>
<feature type="signal peptide" evidence="5">
    <location>
        <begin position="1"/>
        <end position="22"/>
    </location>
</feature>
<protein>
    <submittedName>
        <fullName evidence="8">Antichymotrypsin-2-like isoform X1</fullName>
    </submittedName>
</protein>
<dbReference type="GO" id="GO:0005615">
    <property type="term" value="C:extracellular space"/>
    <property type="evidence" value="ECO:0007669"/>
    <property type="project" value="InterPro"/>
</dbReference>
<accession>A0A6J2KK07</accession>
<reference evidence="8" key="1">
    <citation type="submission" date="2025-08" db="UniProtKB">
        <authorList>
            <consortium name="RefSeq"/>
        </authorList>
    </citation>
    <scope>IDENTIFICATION</scope>
    <source>
        <tissue evidence="8">Silk gland</tissue>
    </source>
</reference>
<dbReference type="Gene3D" id="3.30.497.10">
    <property type="entry name" value="Antithrombin, subunit I, domain 2"/>
    <property type="match status" value="1"/>
</dbReference>
<dbReference type="InterPro" id="IPR000215">
    <property type="entry name" value="Serpin_fam"/>
</dbReference>
<dbReference type="CDD" id="cd19941">
    <property type="entry name" value="TIL"/>
    <property type="match status" value="4"/>
</dbReference>
<dbReference type="PANTHER" id="PTHR11461:SF211">
    <property type="entry name" value="GH10112P-RELATED"/>
    <property type="match status" value="1"/>
</dbReference>
<dbReference type="Gene3D" id="2.10.25.10">
    <property type="entry name" value="Laminin"/>
    <property type="match status" value="4"/>
</dbReference>
<dbReference type="InterPro" id="IPR023796">
    <property type="entry name" value="Serpin_dom"/>
</dbReference>
<evidence type="ECO:0000313" key="7">
    <source>
        <dbReference type="Proteomes" id="UP000504629"/>
    </source>
</evidence>
<dbReference type="GeneID" id="114252132"/>
<keyword evidence="7" id="KW-1185">Reference proteome</keyword>
<comment type="similarity">
    <text evidence="1 4">Belongs to the serpin family.</text>
</comment>
<evidence type="ECO:0000259" key="6">
    <source>
        <dbReference type="SMART" id="SM00093"/>
    </source>
</evidence>
<feature type="domain" description="Serpin" evidence="6">
    <location>
        <begin position="286"/>
        <end position="619"/>
    </location>
</feature>
<name>A0A6J2KK07_BOMMA</name>
<organism evidence="7 8">
    <name type="scientific">Bombyx mandarina</name>
    <name type="common">Wild silk moth</name>
    <name type="synonym">Wild silkworm</name>
    <dbReference type="NCBI Taxonomy" id="7092"/>
    <lineage>
        <taxon>Eukaryota</taxon>
        <taxon>Metazoa</taxon>
        <taxon>Ecdysozoa</taxon>
        <taxon>Arthropoda</taxon>
        <taxon>Hexapoda</taxon>
        <taxon>Insecta</taxon>
        <taxon>Pterygota</taxon>
        <taxon>Neoptera</taxon>
        <taxon>Endopterygota</taxon>
        <taxon>Lepidoptera</taxon>
        <taxon>Glossata</taxon>
        <taxon>Ditrysia</taxon>
        <taxon>Bombycoidea</taxon>
        <taxon>Bombycidae</taxon>
        <taxon>Bombycinae</taxon>
        <taxon>Bombyx</taxon>
    </lineage>
</organism>
<evidence type="ECO:0000256" key="4">
    <source>
        <dbReference type="RuleBase" id="RU000411"/>
    </source>
</evidence>
<dbReference type="InterPro" id="IPR042185">
    <property type="entry name" value="Serpin_sf_2"/>
</dbReference>
<dbReference type="InterPro" id="IPR036186">
    <property type="entry name" value="Serpin_sf"/>
</dbReference>
<evidence type="ECO:0000256" key="5">
    <source>
        <dbReference type="SAM" id="SignalP"/>
    </source>
</evidence>
<keyword evidence="3" id="KW-0722">Serine protease inhibitor</keyword>
<dbReference type="InterPro" id="IPR036084">
    <property type="entry name" value="Ser_inhib-like_sf"/>
</dbReference>
<dbReference type="Gene3D" id="2.30.39.10">
    <property type="entry name" value="Alpha-1-antitrypsin, domain 1"/>
    <property type="match status" value="1"/>
</dbReference>
<proteinExistence type="inferred from homology"/>
<dbReference type="KEGG" id="bman:114252132"/>